<proteinExistence type="predicted"/>
<dbReference type="PANTHER" id="PTHR46796">
    <property type="entry name" value="HTH-TYPE TRANSCRIPTIONAL ACTIVATOR RHAS-RELATED"/>
    <property type="match status" value="1"/>
</dbReference>
<feature type="domain" description="HTH araC/xylS-type" evidence="4">
    <location>
        <begin position="166"/>
        <end position="265"/>
    </location>
</feature>
<dbReference type="InterPro" id="IPR018060">
    <property type="entry name" value="HTH_AraC"/>
</dbReference>
<keyword evidence="2 5" id="KW-0238">DNA-binding</keyword>
<protein>
    <submittedName>
        <fullName evidence="5">AraC-type DNA-binding protein</fullName>
    </submittedName>
</protein>
<accession>A0A1Y6F420</accession>
<keyword evidence="1" id="KW-0805">Transcription regulation</keyword>
<keyword evidence="3" id="KW-0804">Transcription</keyword>
<dbReference type="InterPro" id="IPR009057">
    <property type="entry name" value="Homeodomain-like_sf"/>
</dbReference>
<dbReference type="OrthoDB" id="2559672at2"/>
<organism evidence="5 6">
    <name type="scientific">Altererythrobacter xiamenensis</name>
    <dbReference type="NCBI Taxonomy" id="1316679"/>
    <lineage>
        <taxon>Bacteria</taxon>
        <taxon>Pseudomonadati</taxon>
        <taxon>Pseudomonadota</taxon>
        <taxon>Alphaproteobacteria</taxon>
        <taxon>Sphingomonadales</taxon>
        <taxon>Erythrobacteraceae</taxon>
        <taxon>Altererythrobacter</taxon>
    </lineage>
</organism>
<sequence length="292" mass="33086">MTDEHGRFRVRSNFHAPPPEFDGCFTTFYHLSLEVADSGTVSDHLQPEWGNIRFFAGSRPKARIGDSEVEGARFTATGPSTLPAHFELGSAEMWGIGFLPLGWARFIARDAEDLCNVVCDGEKDAAFSKFAPLIQPLCDDRLDRQAQFDAIVEAMRSLMQPSRDEERIRRVHKAMIEPAVTTVADFAERSELSVRSLERLCCRYFGFSPKLLLRRQRFMRSLATFMLDPGANWTAAMDEHYHDQAHFTREFRQFMGMTPTEYAALPHPILASFVEARARMWGSAAQTLDKPG</sequence>
<dbReference type="InterPro" id="IPR050204">
    <property type="entry name" value="AraC_XylS_family_regulators"/>
</dbReference>
<gene>
    <name evidence="5" type="ORF">SAMN06297468_1455</name>
</gene>
<dbReference type="SMART" id="SM00342">
    <property type="entry name" value="HTH_ARAC"/>
    <property type="match status" value="1"/>
</dbReference>
<dbReference type="Pfam" id="PF12833">
    <property type="entry name" value="HTH_18"/>
    <property type="match status" value="1"/>
</dbReference>
<evidence type="ECO:0000256" key="1">
    <source>
        <dbReference type="ARBA" id="ARBA00023015"/>
    </source>
</evidence>
<evidence type="ECO:0000313" key="5">
    <source>
        <dbReference type="EMBL" id="SMQ69236.1"/>
    </source>
</evidence>
<keyword evidence="6" id="KW-1185">Reference proteome</keyword>
<dbReference type="AlphaFoldDB" id="A0A1Y6F420"/>
<dbReference type="EMBL" id="FXWG01000002">
    <property type="protein sequence ID" value="SMQ69236.1"/>
    <property type="molecule type" value="Genomic_DNA"/>
</dbReference>
<dbReference type="RefSeq" id="WP_086437368.1">
    <property type="nucleotide sequence ID" value="NZ_FXWG01000002.1"/>
</dbReference>
<dbReference type="GO" id="GO:0043565">
    <property type="term" value="F:sequence-specific DNA binding"/>
    <property type="evidence" value="ECO:0007669"/>
    <property type="project" value="InterPro"/>
</dbReference>
<evidence type="ECO:0000256" key="3">
    <source>
        <dbReference type="ARBA" id="ARBA00023163"/>
    </source>
</evidence>
<evidence type="ECO:0000256" key="2">
    <source>
        <dbReference type="ARBA" id="ARBA00023125"/>
    </source>
</evidence>
<dbReference type="Gene3D" id="1.10.10.60">
    <property type="entry name" value="Homeodomain-like"/>
    <property type="match status" value="1"/>
</dbReference>
<evidence type="ECO:0000313" key="6">
    <source>
        <dbReference type="Proteomes" id="UP000194420"/>
    </source>
</evidence>
<dbReference type="GO" id="GO:0003700">
    <property type="term" value="F:DNA-binding transcription factor activity"/>
    <property type="evidence" value="ECO:0007669"/>
    <property type="project" value="InterPro"/>
</dbReference>
<dbReference type="PROSITE" id="PS01124">
    <property type="entry name" value="HTH_ARAC_FAMILY_2"/>
    <property type="match status" value="1"/>
</dbReference>
<name>A0A1Y6F420_9SPHN</name>
<dbReference type="Proteomes" id="UP000194420">
    <property type="component" value="Unassembled WGS sequence"/>
</dbReference>
<dbReference type="SUPFAM" id="SSF46689">
    <property type="entry name" value="Homeodomain-like"/>
    <property type="match status" value="1"/>
</dbReference>
<evidence type="ECO:0000259" key="4">
    <source>
        <dbReference type="PROSITE" id="PS01124"/>
    </source>
</evidence>
<reference evidence="6" key="1">
    <citation type="submission" date="2017-04" db="EMBL/GenBank/DDBJ databases">
        <authorList>
            <person name="Varghese N."/>
            <person name="Submissions S."/>
        </authorList>
    </citation>
    <scope>NUCLEOTIDE SEQUENCE [LARGE SCALE GENOMIC DNA]</scope>
</reference>